<proteinExistence type="predicted"/>
<gene>
    <name evidence="1" type="ORF">L3X38_021572</name>
</gene>
<name>A0AAD4Z3K3_PRUDU</name>
<accession>A0AAD4Z3K3</accession>
<dbReference type="Proteomes" id="UP001054821">
    <property type="component" value="Chromosome 4"/>
</dbReference>
<evidence type="ECO:0000313" key="2">
    <source>
        <dbReference type="Proteomes" id="UP001054821"/>
    </source>
</evidence>
<protein>
    <submittedName>
        <fullName evidence="1">Uncharacterized protein</fullName>
    </submittedName>
</protein>
<evidence type="ECO:0000313" key="1">
    <source>
        <dbReference type="EMBL" id="KAI5331446.1"/>
    </source>
</evidence>
<keyword evidence="2" id="KW-1185">Reference proteome</keyword>
<dbReference type="EMBL" id="JAJFAZ020000004">
    <property type="protein sequence ID" value="KAI5331446.1"/>
    <property type="molecule type" value="Genomic_DNA"/>
</dbReference>
<organism evidence="1 2">
    <name type="scientific">Prunus dulcis</name>
    <name type="common">Almond</name>
    <name type="synonym">Amygdalus dulcis</name>
    <dbReference type="NCBI Taxonomy" id="3755"/>
    <lineage>
        <taxon>Eukaryota</taxon>
        <taxon>Viridiplantae</taxon>
        <taxon>Streptophyta</taxon>
        <taxon>Embryophyta</taxon>
        <taxon>Tracheophyta</taxon>
        <taxon>Spermatophyta</taxon>
        <taxon>Magnoliopsida</taxon>
        <taxon>eudicotyledons</taxon>
        <taxon>Gunneridae</taxon>
        <taxon>Pentapetalae</taxon>
        <taxon>rosids</taxon>
        <taxon>fabids</taxon>
        <taxon>Rosales</taxon>
        <taxon>Rosaceae</taxon>
        <taxon>Amygdaloideae</taxon>
        <taxon>Amygdaleae</taxon>
        <taxon>Prunus</taxon>
    </lineage>
</organism>
<reference evidence="1 2" key="1">
    <citation type="journal article" date="2022" name="G3 (Bethesda)">
        <title>Whole-genome sequence and methylome profiling of the almond [Prunus dulcis (Mill.) D.A. Webb] cultivar 'Nonpareil'.</title>
        <authorList>
            <person name="D'Amico-Willman K.M."/>
            <person name="Ouma W.Z."/>
            <person name="Meulia T."/>
            <person name="Sideli G.M."/>
            <person name="Gradziel T.M."/>
            <person name="Fresnedo-Ramirez J."/>
        </authorList>
    </citation>
    <scope>NUCLEOTIDE SEQUENCE [LARGE SCALE GENOMIC DNA]</scope>
    <source>
        <strain evidence="1">Clone GOH B32 T37-40</strain>
    </source>
</reference>
<comment type="caution">
    <text evidence="1">The sequence shown here is derived from an EMBL/GenBank/DDBJ whole genome shotgun (WGS) entry which is preliminary data.</text>
</comment>
<dbReference type="AlphaFoldDB" id="A0AAD4Z3K3"/>
<sequence>MEIKYDKLGTLGISQNQIPERKGNFDQGTKVGGQLALSLRSISRLVCFYTCVVRGHWFSQSYWILGKP</sequence>